<feature type="non-terminal residue" evidence="2">
    <location>
        <position position="152"/>
    </location>
</feature>
<dbReference type="Proteomes" id="UP001497497">
    <property type="component" value="Unassembled WGS sequence"/>
</dbReference>
<name>A0AAV2IG12_LYMST</name>
<feature type="region of interest" description="Disordered" evidence="1">
    <location>
        <begin position="41"/>
        <end position="68"/>
    </location>
</feature>
<dbReference type="AlphaFoldDB" id="A0AAV2IG12"/>
<organism evidence="2 3">
    <name type="scientific">Lymnaea stagnalis</name>
    <name type="common">Great pond snail</name>
    <name type="synonym">Helix stagnalis</name>
    <dbReference type="NCBI Taxonomy" id="6523"/>
    <lineage>
        <taxon>Eukaryota</taxon>
        <taxon>Metazoa</taxon>
        <taxon>Spiralia</taxon>
        <taxon>Lophotrochozoa</taxon>
        <taxon>Mollusca</taxon>
        <taxon>Gastropoda</taxon>
        <taxon>Heterobranchia</taxon>
        <taxon>Euthyneura</taxon>
        <taxon>Panpulmonata</taxon>
        <taxon>Hygrophila</taxon>
        <taxon>Lymnaeoidea</taxon>
        <taxon>Lymnaeidae</taxon>
        <taxon>Lymnaea</taxon>
    </lineage>
</organism>
<accession>A0AAV2IG12</accession>
<feature type="non-terminal residue" evidence="2">
    <location>
        <position position="1"/>
    </location>
</feature>
<dbReference type="EMBL" id="CAXITT010000757">
    <property type="protein sequence ID" value="CAL1545987.1"/>
    <property type="molecule type" value="Genomic_DNA"/>
</dbReference>
<keyword evidence="3" id="KW-1185">Reference proteome</keyword>
<evidence type="ECO:0000256" key="1">
    <source>
        <dbReference type="SAM" id="MobiDB-lite"/>
    </source>
</evidence>
<evidence type="ECO:0000313" key="2">
    <source>
        <dbReference type="EMBL" id="CAL1545987.1"/>
    </source>
</evidence>
<reference evidence="2 3" key="1">
    <citation type="submission" date="2024-04" db="EMBL/GenBank/DDBJ databases">
        <authorList>
            <consortium name="Genoscope - CEA"/>
            <person name="William W."/>
        </authorList>
    </citation>
    <scope>NUCLEOTIDE SEQUENCE [LARGE SCALE GENOMIC DNA]</scope>
</reference>
<protein>
    <submittedName>
        <fullName evidence="2">Uncharacterized protein</fullName>
    </submittedName>
</protein>
<evidence type="ECO:0000313" key="3">
    <source>
        <dbReference type="Proteomes" id="UP001497497"/>
    </source>
</evidence>
<comment type="caution">
    <text evidence="2">The sequence shown here is derived from an EMBL/GenBank/DDBJ whole genome shotgun (WGS) entry which is preliminary data.</text>
</comment>
<proteinExistence type="predicted"/>
<gene>
    <name evidence="2" type="ORF">GSLYS_00019364001</name>
</gene>
<sequence>VRTILQQDVASADSTMVCPAAASSCSQVILTAQQIFEHSSSFSQMKQNSPSTQNLSKTSSDPVTLISSSDNPSVHTSYAFVCHDTTCSTPTSDSCVTSPPSSGNGFSTSSSLFSVSPASSVISKTTSAPSNLNEIVSYSVIGSSAVIESGSP</sequence>